<organism evidence="2 3">
    <name type="scientific">Streptomyces rameus</name>
    <dbReference type="NCBI Taxonomy" id="68261"/>
    <lineage>
        <taxon>Bacteria</taxon>
        <taxon>Bacillati</taxon>
        <taxon>Actinomycetota</taxon>
        <taxon>Actinomycetes</taxon>
        <taxon>Kitasatosporales</taxon>
        <taxon>Streptomycetaceae</taxon>
        <taxon>Streptomyces</taxon>
    </lineage>
</organism>
<keyword evidence="1" id="KW-0812">Transmembrane</keyword>
<keyword evidence="3" id="KW-1185">Reference proteome</keyword>
<evidence type="ECO:0000313" key="2">
    <source>
        <dbReference type="EMBL" id="GAA3122694.1"/>
    </source>
</evidence>
<reference evidence="3" key="1">
    <citation type="journal article" date="2019" name="Int. J. Syst. Evol. Microbiol.">
        <title>The Global Catalogue of Microorganisms (GCM) 10K type strain sequencing project: providing services to taxonomists for standard genome sequencing and annotation.</title>
        <authorList>
            <consortium name="The Broad Institute Genomics Platform"/>
            <consortium name="The Broad Institute Genome Sequencing Center for Infectious Disease"/>
            <person name="Wu L."/>
            <person name="Ma J."/>
        </authorList>
    </citation>
    <scope>NUCLEOTIDE SEQUENCE [LARGE SCALE GENOMIC DNA]</scope>
    <source>
        <strain evidence="3">JCM 11574</strain>
    </source>
</reference>
<keyword evidence="1" id="KW-0472">Membrane</keyword>
<protein>
    <submittedName>
        <fullName evidence="2">Uncharacterized protein</fullName>
    </submittedName>
</protein>
<gene>
    <name evidence="2" type="ORF">GCM10010521_07240</name>
</gene>
<accession>A0ABP6MQS6</accession>
<feature type="transmembrane region" description="Helical" evidence="1">
    <location>
        <begin position="37"/>
        <end position="59"/>
    </location>
</feature>
<name>A0ABP6MQS6_9ACTN</name>
<comment type="caution">
    <text evidence="2">The sequence shown here is derived from an EMBL/GenBank/DDBJ whole genome shotgun (WGS) entry which is preliminary data.</text>
</comment>
<proteinExistence type="predicted"/>
<evidence type="ECO:0000256" key="1">
    <source>
        <dbReference type="SAM" id="Phobius"/>
    </source>
</evidence>
<sequence>MVRAEVGEGLRARSLLSAQQWDLAECPGGGGMSGATVSLIVAIVGVLGTLASTVITQALSQRAKLRELEQAERVRVAEQRASAEQQKVNQLRSCYVQLNARDRHYRDAMLAYAYALKSGPADTEAAEVGSARRAQRDARAEAQMIASEGVLAVESRVNIQLTFAYRLLMEAARESESSARQTRLDHAIGLLDPVIEKLEHVRALMRVELGVAQELPVWYDP</sequence>
<dbReference type="Proteomes" id="UP001500893">
    <property type="component" value="Unassembled WGS sequence"/>
</dbReference>
<keyword evidence="1" id="KW-1133">Transmembrane helix</keyword>
<dbReference type="EMBL" id="BAAAVM010000006">
    <property type="protein sequence ID" value="GAA3122694.1"/>
    <property type="molecule type" value="Genomic_DNA"/>
</dbReference>
<evidence type="ECO:0000313" key="3">
    <source>
        <dbReference type="Proteomes" id="UP001500893"/>
    </source>
</evidence>